<comment type="caution">
    <text evidence="9">The sequence shown here is derived from an EMBL/GenBank/DDBJ whole genome shotgun (WGS) entry which is preliminary data.</text>
</comment>
<dbReference type="PANTHER" id="PTHR33778">
    <property type="entry name" value="PROTEIN MGTC"/>
    <property type="match status" value="1"/>
</dbReference>
<gene>
    <name evidence="9" type="ORF">UY25_C0004G0099</name>
</gene>
<feature type="transmembrane region" description="Helical" evidence="7">
    <location>
        <begin position="41"/>
        <end position="60"/>
    </location>
</feature>
<keyword evidence="3" id="KW-1003">Cell membrane</keyword>
<dbReference type="Pfam" id="PF02308">
    <property type="entry name" value="MgtC"/>
    <property type="match status" value="1"/>
</dbReference>
<feature type="transmembrane region" description="Helical" evidence="7">
    <location>
        <begin position="99"/>
        <end position="116"/>
    </location>
</feature>
<dbReference type="AlphaFoldDB" id="A0A837IPM2"/>
<evidence type="ECO:0000313" key="10">
    <source>
        <dbReference type="Proteomes" id="UP000034462"/>
    </source>
</evidence>
<evidence type="ECO:0000256" key="1">
    <source>
        <dbReference type="ARBA" id="ARBA00004651"/>
    </source>
</evidence>
<evidence type="ECO:0000256" key="4">
    <source>
        <dbReference type="ARBA" id="ARBA00022692"/>
    </source>
</evidence>
<feature type="transmembrane region" description="Helical" evidence="7">
    <location>
        <begin position="12"/>
        <end position="29"/>
    </location>
</feature>
<evidence type="ECO:0000256" key="7">
    <source>
        <dbReference type="SAM" id="Phobius"/>
    </source>
</evidence>
<feature type="transmembrane region" description="Helical" evidence="7">
    <location>
        <begin position="76"/>
        <end position="94"/>
    </location>
</feature>
<dbReference type="InterPro" id="IPR049177">
    <property type="entry name" value="MgtC_SapB_SrpB_YhiD_N"/>
</dbReference>
<protein>
    <submittedName>
        <fullName evidence="9">MgtC family protein</fullName>
    </submittedName>
</protein>
<evidence type="ECO:0000313" key="9">
    <source>
        <dbReference type="EMBL" id="KKU93059.1"/>
    </source>
</evidence>
<accession>A0A837IPM2</accession>
<dbReference type="PANTHER" id="PTHR33778:SF1">
    <property type="entry name" value="MAGNESIUM TRANSPORTER YHID-RELATED"/>
    <property type="match status" value="1"/>
</dbReference>
<evidence type="ECO:0000259" key="8">
    <source>
        <dbReference type="Pfam" id="PF02308"/>
    </source>
</evidence>
<dbReference type="EMBL" id="LCPH01000004">
    <property type="protein sequence ID" value="KKU93059.1"/>
    <property type="molecule type" value="Genomic_DNA"/>
</dbReference>
<name>A0A837IPM2_9BACT</name>
<dbReference type="PRINTS" id="PR01837">
    <property type="entry name" value="MGTCSAPBPROT"/>
</dbReference>
<evidence type="ECO:0000256" key="2">
    <source>
        <dbReference type="ARBA" id="ARBA00009298"/>
    </source>
</evidence>
<feature type="transmembrane region" description="Helical" evidence="7">
    <location>
        <begin position="122"/>
        <end position="140"/>
    </location>
</feature>
<feature type="domain" description="MgtC/SapB/SrpB/YhiD N-terminal" evidence="8">
    <location>
        <begin position="16"/>
        <end position="145"/>
    </location>
</feature>
<comment type="similarity">
    <text evidence="2">Belongs to the MgtC/SapB family.</text>
</comment>
<keyword evidence="4 7" id="KW-0812">Transmembrane</keyword>
<sequence length="166" mass="18089">MENFFGTFPSQTFLQLLLAVLLGAFVGLERELRRKEAGMRTYALVSLGAALFVVVAAQVMEQFSAMGYTTFDPTRILQAVAMGIGFLGTGIIIFRDPYVAGATTAAGVWVAAGIGAAVGFQLYWIAVIASFLALFVLASLRKAEEQWIRKRQEQDGEQKKSTRGQI</sequence>
<evidence type="ECO:0000256" key="6">
    <source>
        <dbReference type="ARBA" id="ARBA00023136"/>
    </source>
</evidence>
<evidence type="ECO:0000256" key="5">
    <source>
        <dbReference type="ARBA" id="ARBA00022989"/>
    </source>
</evidence>
<comment type="subcellular location">
    <subcellularLocation>
        <location evidence="1">Cell membrane</location>
        <topology evidence="1">Multi-pass membrane protein</topology>
    </subcellularLocation>
</comment>
<dbReference type="InterPro" id="IPR003416">
    <property type="entry name" value="MgtC/SapB/SrpB/YhiD_fam"/>
</dbReference>
<proteinExistence type="inferred from homology"/>
<organism evidence="9 10">
    <name type="scientific">Candidatus Yanofskybacteria bacterium GW2011_GWC1_48_11</name>
    <dbReference type="NCBI Taxonomy" id="1619027"/>
    <lineage>
        <taxon>Bacteria</taxon>
        <taxon>Candidatus Yanofskyibacteriota</taxon>
    </lineage>
</organism>
<evidence type="ECO:0000256" key="3">
    <source>
        <dbReference type="ARBA" id="ARBA00022475"/>
    </source>
</evidence>
<keyword evidence="5 7" id="KW-1133">Transmembrane helix</keyword>
<dbReference type="Proteomes" id="UP000034462">
    <property type="component" value="Unassembled WGS sequence"/>
</dbReference>
<keyword evidence="6 7" id="KW-0472">Membrane</keyword>
<dbReference type="GO" id="GO:0005886">
    <property type="term" value="C:plasma membrane"/>
    <property type="evidence" value="ECO:0007669"/>
    <property type="project" value="UniProtKB-SubCell"/>
</dbReference>
<reference evidence="9 10" key="1">
    <citation type="journal article" date="2015" name="Nature">
        <title>rRNA introns, odd ribosomes, and small enigmatic genomes across a large radiation of phyla.</title>
        <authorList>
            <person name="Brown C.T."/>
            <person name="Hug L.A."/>
            <person name="Thomas B.C."/>
            <person name="Sharon I."/>
            <person name="Castelle C.J."/>
            <person name="Singh A."/>
            <person name="Wilkins M.J."/>
            <person name="Williams K.H."/>
            <person name="Banfield J.F."/>
        </authorList>
    </citation>
    <scope>NUCLEOTIDE SEQUENCE [LARGE SCALE GENOMIC DNA]</scope>
</reference>